<feature type="transmembrane region" description="Helical" evidence="8">
    <location>
        <begin position="132"/>
        <end position="150"/>
    </location>
</feature>
<feature type="transmembrane region" description="Helical" evidence="8">
    <location>
        <begin position="73"/>
        <end position="96"/>
    </location>
</feature>
<evidence type="ECO:0000256" key="5">
    <source>
        <dbReference type="ARBA" id="ARBA00022989"/>
    </source>
</evidence>
<comment type="subcellular location">
    <subcellularLocation>
        <location evidence="1">Membrane</location>
        <topology evidence="1">Multi-pass membrane protein</topology>
    </subcellularLocation>
</comment>
<evidence type="ECO:0000313" key="10">
    <source>
        <dbReference type="Proteomes" id="UP001165060"/>
    </source>
</evidence>
<dbReference type="Pfam" id="PF05875">
    <property type="entry name" value="Ceramidase"/>
    <property type="match status" value="1"/>
</dbReference>
<evidence type="ECO:0000256" key="2">
    <source>
        <dbReference type="ARBA" id="ARBA00009780"/>
    </source>
</evidence>
<protein>
    <recommendedName>
        <fullName evidence="11">Post-GPI attachment to proteins factor 3</fullName>
    </recommendedName>
</protein>
<feature type="transmembrane region" description="Helical" evidence="8">
    <location>
        <begin position="195"/>
        <end position="215"/>
    </location>
</feature>
<evidence type="ECO:0000256" key="1">
    <source>
        <dbReference type="ARBA" id="ARBA00004141"/>
    </source>
</evidence>
<dbReference type="PANTHER" id="PTHR46187">
    <property type="entry name" value="ALKALINE CERAMIDASE 3"/>
    <property type="match status" value="1"/>
</dbReference>
<comment type="similarity">
    <text evidence="2">Belongs to the alkaline ceramidase family.</text>
</comment>
<keyword evidence="6 8" id="KW-0472">Membrane</keyword>
<feature type="transmembrane region" description="Helical" evidence="8">
    <location>
        <begin position="39"/>
        <end position="61"/>
    </location>
</feature>
<proteinExistence type="inferred from homology"/>
<gene>
    <name evidence="9" type="ORF">TeGR_g13030</name>
</gene>
<feature type="region of interest" description="Disordered" evidence="7">
    <location>
        <begin position="286"/>
        <end position="350"/>
    </location>
</feature>
<dbReference type="InterPro" id="IPR008901">
    <property type="entry name" value="ACER"/>
</dbReference>
<evidence type="ECO:0000256" key="4">
    <source>
        <dbReference type="ARBA" id="ARBA00022801"/>
    </source>
</evidence>
<evidence type="ECO:0008006" key="11">
    <source>
        <dbReference type="Google" id="ProtNLM"/>
    </source>
</evidence>
<evidence type="ECO:0000256" key="7">
    <source>
        <dbReference type="SAM" id="MobiDB-lite"/>
    </source>
</evidence>
<keyword evidence="5 8" id="KW-1133">Transmembrane helix</keyword>
<name>A0ABQ6MY79_9STRA</name>
<evidence type="ECO:0000256" key="3">
    <source>
        <dbReference type="ARBA" id="ARBA00022692"/>
    </source>
</evidence>
<comment type="caution">
    <text evidence="9">The sequence shown here is derived from an EMBL/GenBank/DDBJ whole genome shotgun (WGS) entry which is preliminary data.</text>
</comment>
<keyword evidence="3 8" id="KW-0812">Transmembrane</keyword>
<dbReference type="Proteomes" id="UP001165060">
    <property type="component" value="Unassembled WGS sequence"/>
</dbReference>
<feature type="transmembrane region" description="Helical" evidence="8">
    <location>
        <begin position="102"/>
        <end position="120"/>
    </location>
</feature>
<evidence type="ECO:0000313" key="9">
    <source>
        <dbReference type="EMBL" id="GMI35657.1"/>
    </source>
</evidence>
<keyword evidence="10" id="KW-1185">Reference proteome</keyword>
<evidence type="ECO:0000256" key="8">
    <source>
        <dbReference type="SAM" id="Phobius"/>
    </source>
</evidence>
<keyword evidence="4" id="KW-0378">Hydrolase</keyword>
<sequence>MVSASSNAMSLPGYWDFMDRASIDFCEPNYTYTPYVAEVLNTVSSLWIAYVGVAGLARTYSKPMCSECKYERAVYYSLYFNTLCVGLGSCCLHATLSLPGQAADEVPMVLANVFVVAFLVEHKSKPNEIKHPNMPLYCICGVIFCTLWYLRFQHNYFAFLGLYVGGILFIIGWLVKLCFFKRADAWEEKQRPKMIKCFAMAMGSYAVLGFGAWVMDMLMCEFILSQWTVLQMLLHPVWHIGAGLGTHLAVCLATIIRCTALRKECEWASFMMIPFVEPCAATTPAKAKEAKTPARGRSKTPVKSKAATPPAKAKEAKTPARGRSKTPVKSKAATPPAKGRSSTPVRSADSPGLIKCRACGKAAMKGNYGFCLKCRTPGTPRAKAKKA</sequence>
<feature type="transmembrane region" description="Helical" evidence="8">
    <location>
        <begin position="235"/>
        <end position="256"/>
    </location>
</feature>
<evidence type="ECO:0000256" key="6">
    <source>
        <dbReference type="ARBA" id="ARBA00023136"/>
    </source>
</evidence>
<reference evidence="9 10" key="1">
    <citation type="journal article" date="2023" name="Commun. Biol.">
        <title>Genome analysis of Parmales, the sister group of diatoms, reveals the evolutionary specialization of diatoms from phago-mixotrophs to photoautotrophs.</title>
        <authorList>
            <person name="Ban H."/>
            <person name="Sato S."/>
            <person name="Yoshikawa S."/>
            <person name="Yamada K."/>
            <person name="Nakamura Y."/>
            <person name="Ichinomiya M."/>
            <person name="Sato N."/>
            <person name="Blanc-Mathieu R."/>
            <person name="Endo H."/>
            <person name="Kuwata A."/>
            <person name="Ogata H."/>
        </authorList>
    </citation>
    <scope>NUCLEOTIDE SEQUENCE [LARGE SCALE GENOMIC DNA]</scope>
</reference>
<dbReference type="PANTHER" id="PTHR46187:SF3">
    <property type="entry name" value="ALKALINE CERAMIDASE 3"/>
    <property type="match status" value="1"/>
</dbReference>
<organism evidence="9 10">
    <name type="scientific">Tetraparma gracilis</name>
    <dbReference type="NCBI Taxonomy" id="2962635"/>
    <lineage>
        <taxon>Eukaryota</taxon>
        <taxon>Sar</taxon>
        <taxon>Stramenopiles</taxon>
        <taxon>Ochrophyta</taxon>
        <taxon>Bolidophyceae</taxon>
        <taxon>Parmales</taxon>
        <taxon>Triparmaceae</taxon>
        <taxon>Tetraparma</taxon>
    </lineage>
</organism>
<feature type="transmembrane region" description="Helical" evidence="8">
    <location>
        <begin position="156"/>
        <end position="175"/>
    </location>
</feature>
<accession>A0ABQ6MY79</accession>
<dbReference type="EMBL" id="BRYB01000699">
    <property type="protein sequence ID" value="GMI35657.1"/>
    <property type="molecule type" value="Genomic_DNA"/>
</dbReference>